<evidence type="ECO:0000256" key="4">
    <source>
        <dbReference type="ARBA" id="ARBA00022737"/>
    </source>
</evidence>
<dbReference type="InterPro" id="IPR046959">
    <property type="entry name" value="PRK1-6/SRF4-like"/>
</dbReference>
<dbReference type="InterPro" id="IPR013210">
    <property type="entry name" value="LRR_N_plant-typ"/>
</dbReference>
<name>A0ABQ8HE55_9ROSI</name>
<dbReference type="InterPro" id="IPR001245">
    <property type="entry name" value="Ser-Thr/Tyr_kinase_cat_dom"/>
</dbReference>
<keyword evidence="6 7" id="KW-0472">Membrane</keyword>
<sequence length="742" mass="82700">MVSLLFPLVFLICYCIALVGCLNDEGLALLSFKQANENYPEGSLNSWKSSDKNPCAWEGVTCREDKVYALSIPNKKLSGFLHPAIGNLSELRRLNLRNNSFSGNLPIELFSLMNLQSLVLPGNAFSGPVPTQIGNLKYLQVLNLSRNLFNGSIPSSLVQCKRLKKLLLDHNNFTSSLADGFGTNLMSLQKINLSFNKLSGLIPDNIGSLPNLNDILDLSHNLFNGPIPASLGKIAEKVYIDLSYNNFSGPIPQNDGILNLGPTAFIGNPSLCGPPLKISCPPGTSDPYSKPLPSDPSQIKSGKVHHSSSCTVITIVVIAMVMGICIIGLLLHYRHKKSSACNWRGENVGGCRFEEKLKIGKEIFCFTRNNVETLSENSEQYEFVPLDLQVDFDLEQLLTASAFLLGKSRIGIVYKVVLNNRPAVAVRRLGQGGSQRFKEFQTEVEAIAKIRHPNIVSLRAYFWSVDEKLLIYDYIPNRDLATAIHGRFLPLRQTSNYLLDYILFCFSWKSGMIYFRPLSWPIRLRILKGIAKGLAFLHEFSPRRYVHGDLRPSNILLGERMEGHISDFGLSRIADIAEESVAVQWEQMKNGTPQQSSPYELTPINTTMTRSCYQAPEASKVRKPTQKWDVYSYGVILLEIISGKFPVIQIGSLEMDLVQWIQLILEDRKAVTDVFDPFLANDPDKEDEIVAVLGIALGCINKSPDKRPSMKSVCDSLDRITSSTKEQFILGEEAKTCQINNI</sequence>
<dbReference type="PROSITE" id="PS00109">
    <property type="entry name" value="PROTEIN_KINASE_TYR"/>
    <property type="match status" value="1"/>
</dbReference>
<keyword evidence="5 7" id="KW-1133">Transmembrane helix</keyword>
<dbReference type="SUPFAM" id="SSF56112">
    <property type="entry name" value="Protein kinase-like (PK-like)"/>
    <property type="match status" value="1"/>
</dbReference>
<dbReference type="InterPro" id="IPR011009">
    <property type="entry name" value="Kinase-like_dom_sf"/>
</dbReference>
<keyword evidence="2" id="KW-0433">Leucine-rich repeat</keyword>
<feature type="transmembrane region" description="Helical" evidence="7">
    <location>
        <begin position="312"/>
        <end position="333"/>
    </location>
</feature>
<feature type="domain" description="Protein kinase" evidence="9">
    <location>
        <begin position="399"/>
        <end position="729"/>
    </location>
</feature>
<dbReference type="Pfam" id="PF08263">
    <property type="entry name" value="LRRNT_2"/>
    <property type="match status" value="1"/>
</dbReference>
<dbReference type="PROSITE" id="PS50011">
    <property type="entry name" value="PROTEIN_KINASE_DOM"/>
    <property type="match status" value="1"/>
</dbReference>
<evidence type="ECO:0000259" key="9">
    <source>
        <dbReference type="PROSITE" id="PS50011"/>
    </source>
</evidence>
<proteinExistence type="predicted"/>
<evidence type="ECO:0000256" key="2">
    <source>
        <dbReference type="ARBA" id="ARBA00022614"/>
    </source>
</evidence>
<protein>
    <recommendedName>
        <fullName evidence="9">Protein kinase domain-containing protein</fullName>
    </recommendedName>
</protein>
<feature type="chain" id="PRO_5047047332" description="Protein kinase domain-containing protein" evidence="8">
    <location>
        <begin position="22"/>
        <end position="742"/>
    </location>
</feature>
<dbReference type="Pfam" id="PF00560">
    <property type="entry name" value="LRR_1"/>
    <property type="match status" value="3"/>
</dbReference>
<comment type="caution">
    <text evidence="10">The sequence shown here is derived from an EMBL/GenBank/DDBJ whole genome shotgun (WGS) entry which is preliminary data.</text>
</comment>
<dbReference type="InterPro" id="IPR008266">
    <property type="entry name" value="Tyr_kinase_AS"/>
</dbReference>
<organism evidence="10 11">
    <name type="scientific">Xanthoceras sorbifolium</name>
    <dbReference type="NCBI Taxonomy" id="99658"/>
    <lineage>
        <taxon>Eukaryota</taxon>
        <taxon>Viridiplantae</taxon>
        <taxon>Streptophyta</taxon>
        <taxon>Embryophyta</taxon>
        <taxon>Tracheophyta</taxon>
        <taxon>Spermatophyta</taxon>
        <taxon>Magnoliopsida</taxon>
        <taxon>eudicotyledons</taxon>
        <taxon>Gunneridae</taxon>
        <taxon>Pentapetalae</taxon>
        <taxon>rosids</taxon>
        <taxon>malvids</taxon>
        <taxon>Sapindales</taxon>
        <taxon>Sapindaceae</taxon>
        <taxon>Xanthoceroideae</taxon>
        <taxon>Xanthoceras</taxon>
    </lineage>
</organism>
<keyword evidence="8" id="KW-0732">Signal</keyword>
<dbReference type="Gene3D" id="3.30.200.20">
    <property type="entry name" value="Phosphorylase Kinase, domain 1"/>
    <property type="match status" value="1"/>
</dbReference>
<keyword evidence="11" id="KW-1185">Reference proteome</keyword>
<keyword evidence="4" id="KW-0677">Repeat</keyword>
<evidence type="ECO:0000256" key="1">
    <source>
        <dbReference type="ARBA" id="ARBA00004370"/>
    </source>
</evidence>
<dbReference type="PANTHER" id="PTHR48007">
    <property type="entry name" value="LEUCINE-RICH REPEAT RECEPTOR-LIKE PROTEIN KINASE PXC1"/>
    <property type="match status" value="1"/>
</dbReference>
<comment type="subcellular location">
    <subcellularLocation>
        <location evidence="1">Membrane</location>
    </subcellularLocation>
</comment>
<evidence type="ECO:0000256" key="6">
    <source>
        <dbReference type="ARBA" id="ARBA00023136"/>
    </source>
</evidence>
<evidence type="ECO:0000256" key="8">
    <source>
        <dbReference type="SAM" id="SignalP"/>
    </source>
</evidence>
<keyword evidence="3 7" id="KW-0812">Transmembrane</keyword>
<feature type="signal peptide" evidence="8">
    <location>
        <begin position="1"/>
        <end position="21"/>
    </location>
</feature>
<accession>A0ABQ8HE55</accession>
<evidence type="ECO:0000256" key="7">
    <source>
        <dbReference type="SAM" id="Phobius"/>
    </source>
</evidence>
<dbReference type="Proteomes" id="UP000827721">
    <property type="component" value="Unassembled WGS sequence"/>
</dbReference>
<dbReference type="InterPro" id="IPR032675">
    <property type="entry name" value="LRR_dom_sf"/>
</dbReference>
<evidence type="ECO:0000313" key="11">
    <source>
        <dbReference type="Proteomes" id="UP000827721"/>
    </source>
</evidence>
<dbReference type="EMBL" id="JAFEMO010000011">
    <property type="protein sequence ID" value="KAH7556911.1"/>
    <property type="molecule type" value="Genomic_DNA"/>
</dbReference>
<reference evidence="10 11" key="1">
    <citation type="submission" date="2021-02" db="EMBL/GenBank/DDBJ databases">
        <title>Plant Genome Project.</title>
        <authorList>
            <person name="Zhang R.-G."/>
        </authorList>
    </citation>
    <scope>NUCLEOTIDE SEQUENCE [LARGE SCALE GENOMIC DNA]</scope>
    <source>
        <tissue evidence="10">Leaves</tissue>
    </source>
</reference>
<dbReference type="Pfam" id="PF07714">
    <property type="entry name" value="PK_Tyr_Ser-Thr"/>
    <property type="match status" value="1"/>
</dbReference>
<dbReference type="SUPFAM" id="SSF52058">
    <property type="entry name" value="L domain-like"/>
    <property type="match status" value="1"/>
</dbReference>
<evidence type="ECO:0000256" key="5">
    <source>
        <dbReference type="ARBA" id="ARBA00022989"/>
    </source>
</evidence>
<evidence type="ECO:0000313" key="10">
    <source>
        <dbReference type="EMBL" id="KAH7556911.1"/>
    </source>
</evidence>
<dbReference type="InterPro" id="IPR001611">
    <property type="entry name" value="Leu-rich_rpt"/>
</dbReference>
<dbReference type="PANTHER" id="PTHR48007:SF83">
    <property type="entry name" value="PROTEIN KINASE DOMAIN-CONTAINING PROTEIN"/>
    <property type="match status" value="1"/>
</dbReference>
<dbReference type="InterPro" id="IPR000719">
    <property type="entry name" value="Prot_kinase_dom"/>
</dbReference>
<dbReference type="Gene3D" id="1.10.510.10">
    <property type="entry name" value="Transferase(Phosphotransferase) domain 1"/>
    <property type="match status" value="1"/>
</dbReference>
<dbReference type="Gene3D" id="3.80.10.10">
    <property type="entry name" value="Ribonuclease Inhibitor"/>
    <property type="match status" value="2"/>
</dbReference>
<evidence type="ECO:0000256" key="3">
    <source>
        <dbReference type="ARBA" id="ARBA00022692"/>
    </source>
</evidence>
<gene>
    <name evidence="10" type="ORF">JRO89_XS11G0010400</name>
</gene>